<name>A0A502KL88_9GAMM</name>
<dbReference type="Pfam" id="PF13649">
    <property type="entry name" value="Methyltransf_25"/>
    <property type="match status" value="1"/>
</dbReference>
<dbReference type="GO" id="GO:0032259">
    <property type="term" value="P:methylation"/>
    <property type="evidence" value="ECO:0007669"/>
    <property type="project" value="UniProtKB-KW"/>
</dbReference>
<keyword evidence="5" id="KW-1185">Reference proteome</keyword>
<dbReference type="GO" id="GO:0008168">
    <property type="term" value="F:methyltransferase activity"/>
    <property type="evidence" value="ECO:0007669"/>
    <property type="project" value="UniProtKB-KW"/>
</dbReference>
<dbReference type="InterPro" id="IPR041698">
    <property type="entry name" value="Methyltransf_25"/>
</dbReference>
<dbReference type="PANTHER" id="PTHR43861">
    <property type="entry name" value="TRANS-ACONITATE 2-METHYLTRANSFERASE-RELATED"/>
    <property type="match status" value="1"/>
</dbReference>
<dbReference type="Gene3D" id="3.40.50.150">
    <property type="entry name" value="Vaccinia Virus protein VP39"/>
    <property type="match status" value="1"/>
</dbReference>
<dbReference type="PANTHER" id="PTHR43861:SF1">
    <property type="entry name" value="TRANS-ACONITATE 2-METHYLTRANSFERASE"/>
    <property type="match status" value="1"/>
</dbReference>
<organism evidence="4 5">
    <name type="scientific">Litorilituus lipolyticus</name>
    <dbReference type="NCBI Taxonomy" id="2491017"/>
    <lineage>
        <taxon>Bacteria</taxon>
        <taxon>Pseudomonadati</taxon>
        <taxon>Pseudomonadota</taxon>
        <taxon>Gammaproteobacteria</taxon>
        <taxon>Alteromonadales</taxon>
        <taxon>Colwelliaceae</taxon>
        <taxon>Litorilituus</taxon>
    </lineage>
</organism>
<dbReference type="SUPFAM" id="SSF53335">
    <property type="entry name" value="S-adenosyl-L-methionine-dependent methyltransferases"/>
    <property type="match status" value="1"/>
</dbReference>
<gene>
    <name evidence="4" type="ORF">EPA86_17950</name>
</gene>
<evidence type="ECO:0000313" key="5">
    <source>
        <dbReference type="Proteomes" id="UP000315303"/>
    </source>
</evidence>
<dbReference type="InterPro" id="IPR029063">
    <property type="entry name" value="SAM-dependent_MTases_sf"/>
</dbReference>
<dbReference type="OrthoDB" id="9760689at2"/>
<accession>A0A502KL88</accession>
<feature type="domain" description="Methyltransferase" evidence="3">
    <location>
        <begin position="52"/>
        <end position="144"/>
    </location>
</feature>
<evidence type="ECO:0000256" key="1">
    <source>
        <dbReference type="ARBA" id="ARBA00022603"/>
    </source>
</evidence>
<keyword evidence="1 4" id="KW-0489">Methyltransferase</keyword>
<evidence type="ECO:0000256" key="2">
    <source>
        <dbReference type="ARBA" id="ARBA00022679"/>
    </source>
</evidence>
<dbReference type="CDD" id="cd02440">
    <property type="entry name" value="AdoMet_MTases"/>
    <property type="match status" value="1"/>
</dbReference>
<sequence>MNNEEQVNNNLISVKTFDKLAQKYQDKYMDFRFYHDTYDKLCQYIKPSTAKILDVACGPGNISKYLLSKLPNCQVLGIDMAPKMVELAQQNVPQASFLVMDCRDFSVSPHGYEAVVCGFFTPYLSKPEIVTLIANIRKHIVIGGVLYISTMEGEYNNSGLQTSSAGDQVFIYYHQYPFFEEVLARSGFKVINVKRKTFPVEEGEATTDMFIYAEAI</sequence>
<comment type="caution">
    <text evidence="4">The sequence shown here is derived from an EMBL/GenBank/DDBJ whole genome shotgun (WGS) entry which is preliminary data.</text>
</comment>
<keyword evidence="2 4" id="KW-0808">Transferase</keyword>
<dbReference type="RefSeq" id="WP_140605756.1">
    <property type="nucleotide sequence ID" value="NZ_SAWY01000041.1"/>
</dbReference>
<evidence type="ECO:0000259" key="3">
    <source>
        <dbReference type="Pfam" id="PF13649"/>
    </source>
</evidence>
<dbReference type="AlphaFoldDB" id="A0A502KL88"/>
<dbReference type="Proteomes" id="UP000315303">
    <property type="component" value="Unassembled WGS sequence"/>
</dbReference>
<proteinExistence type="predicted"/>
<protein>
    <submittedName>
        <fullName evidence="4">Class I SAM-dependent methyltransferase</fullName>
    </submittedName>
</protein>
<evidence type="ECO:0000313" key="4">
    <source>
        <dbReference type="EMBL" id="TPH12226.1"/>
    </source>
</evidence>
<reference evidence="4 5" key="1">
    <citation type="submission" date="2019-01" db="EMBL/GenBank/DDBJ databases">
        <title>Litorilituus lipolytica sp. nov., isolated from intertidal sand of the Yellow Sea in China.</title>
        <authorList>
            <person name="Liu A."/>
        </authorList>
    </citation>
    <scope>NUCLEOTIDE SEQUENCE [LARGE SCALE GENOMIC DNA]</scope>
    <source>
        <strain evidence="4 5">RZ04</strain>
    </source>
</reference>
<dbReference type="EMBL" id="SAWY01000041">
    <property type="protein sequence ID" value="TPH12226.1"/>
    <property type="molecule type" value="Genomic_DNA"/>
</dbReference>